<keyword evidence="4" id="KW-1185">Reference proteome</keyword>
<gene>
    <name evidence="3" type="ORF">VFH_I006040</name>
</gene>
<dbReference type="GO" id="GO:0010073">
    <property type="term" value="P:meristem maintenance"/>
    <property type="evidence" value="ECO:0007669"/>
    <property type="project" value="InterPro"/>
</dbReference>
<protein>
    <recommendedName>
        <fullName evidence="2">Aminotransferase-like plant mobile domain-containing protein</fullName>
    </recommendedName>
</protein>
<accession>A0AAV0Z2G1</accession>
<name>A0AAV0Z2G1_VICFA</name>
<dbReference type="PANTHER" id="PTHR46033:SF8">
    <property type="entry name" value="PROTEIN MAINTENANCE OF MERISTEMS-LIKE"/>
    <property type="match status" value="1"/>
</dbReference>
<feature type="domain" description="Aminotransferase-like plant mobile" evidence="2">
    <location>
        <begin position="51"/>
        <end position="402"/>
    </location>
</feature>
<feature type="compositionally biased region" description="Polar residues" evidence="1">
    <location>
        <begin position="420"/>
        <end position="430"/>
    </location>
</feature>
<proteinExistence type="predicted"/>
<dbReference type="InterPro" id="IPR019557">
    <property type="entry name" value="AminoTfrase-like_pln_mobile"/>
</dbReference>
<dbReference type="InterPro" id="IPR044824">
    <property type="entry name" value="MAIN-like"/>
</dbReference>
<sequence length="626" mass="72812">MANMFWYGTQHRGTVENINVIDDNYISKWRIRAHKPLKPHGAIIPYLHQSGFYHVSTIGSTHIDSRLVIALLERWRPETHTFHLPNGECTITLEDVSMLLGLPIDGKAVNGQSELGDGAWSSILGDEPPKSDKGMTARLTWLKDMYQHEPPTEESPEEYKIKHAHIYILLLIGQVLFPNKSGNTIHSKWTQFVVDLEDCGKFSWGSAVLANLYREMCKAVDVKVTELSECVLLLQAWAFTRMPIISPVAPLQSPYPYARRWLIKKLDYQNNPRHHLQGYRFRIDHMLEDQFIWRPYLGLAPQRHEDSLIWSSTTYMICFHIVEMHQADRVKLQFGHLQGIPEEARCLAEHHKMTTLKARRHAYITLYSDEQNCWLHRELFTLDGDQLQTEEKPSKEYMQWYHSLPHRYASYEQFLTDPRQNQYASTQASGSQQTHHSQHSQPPQPQSFQQQTPHFSQHQTPIPHYPEQQTFNPHLSQLQTPAPYFYQNQTFNTQYPQSHSQPNYIYESQQPQFYNRPTTQFTPIMRPNFDSSSSQHNPPYFPTMCPPQQPQYNLGEDLNVSDYDLLQSIWSPPQATAPTQDNPPTSDATQQNPPTTEIEEQYGFGHRAPRPRHCFTGTRLGPDHQH</sequence>
<feature type="region of interest" description="Disordered" evidence="1">
    <location>
        <begin position="572"/>
        <end position="626"/>
    </location>
</feature>
<dbReference type="Pfam" id="PF10536">
    <property type="entry name" value="PMD"/>
    <property type="match status" value="1"/>
</dbReference>
<reference evidence="3 4" key="1">
    <citation type="submission" date="2023-01" db="EMBL/GenBank/DDBJ databases">
        <authorList>
            <person name="Kreplak J."/>
        </authorList>
    </citation>
    <scope>NUCLEOTIDE SEQUENCE [LARGE SCALE GENOMIC DNA]</scope>
</reference>
<evidence type="ECO:0000259" key="2">
    <source>
        <dbReference type="Pfam" id="PF10536"/>
    </source>
</evidence>
<feature type="region of interest" description="Disordered" evidence="1">
    <location>
        <begin position="420"/>
        <end position="469"/>
    </location>
</feature>
<dbReference type="PANTHER" id="PTHR46033">
    <property type="entry name" value="PROTEIN MAIN-LIKE 2"/>
    <property type="match status" value="1"/>
</dbReference>
<dbReference type="EMBL" id="OX451735">
    <property type="protein sequence ID" value="CAI8591758.1"/>
    <property type="molecule type" value="Genomic_DNA"/>
</dbReference>
<evidence type="ECO:0000313" key="3">
    <source>
        <dbReference type="EMBL" id="CAI8591758.1"/>
    </source>
</evidence>
<dbReference type="AlphaFoldDB" id="A0AAV0Z2G1"/>
<feature type="compositionally biased region" description="Polar residues" evidence="1">
    <location>
        <begin position="572"/>
        <end position="595"/>
    </location>
</feature>
<organism evidence="3 4">
    <name type="scientific">Vicia faba</name>
    <name type="common">Broad bean</name>
    <name type="synonym">Faba vulgaris</name>
    <dbReference type="NCBI Taxonomy" id="3906"/>
    <lineage>
        <taxon>Eukaryota</taxon>
        <taxon>Viridiplantae</taxon>
        <taxon>Streptophyta</taxon>
        <taxon>Embryophyta</taxon>
        <taxon>Tracheophyta</taxon>
        <taxon>Spermatophyta</taxon>
        <taxon>Magnoliopsida</taxon>
        <taxon>eudicotyledons</taxon>
        <taxon>Gunneridae</taxon>
        <taxon>Pentapetalae</taxon>
        <taxon>rosids</taxon>
        <taxon>fabids</taxon>
        <taxon>Fabales</taxon>
        <taxon>Fabaceae</taxon>
        <taxon>Papilionoideae</taxon>
        <taxon>50 kb inversion clade</taxon>
        <taxon>NPAAA clade</taxon>
        <taxon>Hologalegina</taxon>
        <taxon>IRL clade</taxon>
        <taxon>Fabeae</taxon>
        <taxon>Vicia</taxon>
    </lineage>
</organism>
<evidence type="ECO:0000256" key="1">
    <source>
        <dbReference type="SAM" id="MobiDB-lite"/>
    </source>
</evidence>
<dbReference type="Proteomes" id="UP001157006">
    <property type="component" value="Chromosome 1S"/>
</dbReference>
<feature type="compositionally biased region" description="Low complexity" evidence="1">
    <location>
        <begin position="431"/>
        <end position="461"/>
    </location>
</feature>
<evidence type="ECO:0000313" key="4">
    <source>
        <dbReference type="Proteomes" id="UP001157006"/>
    </source>
</evidence>